<feature type="compositionally biased region" description="Polar residues" evidence="2">
    <location>
        <begin position="26"/>
        <end position="47"/>
    </location>
</feature>
<dbReference type="PANTHER" id="PTHR45224:SF16">
    <property type="entry name" value="OS01G0527900 PROTEIN"/>
    <property type="match status" value="1"/>
</dbReference>
<evidence type="ECO:0000313" key="4">
    <source>
        <dbReference type="Proteomes" id="UP000823388"/>
    </source>
</evidence>
<sequence length="385" mass="43860">MDPSNRKFTNQNDEPSNPTDTRHDSPPQQLPNNFIPSQFPQSLNPQYFPNLYPFGGPANYPPYGHSPPTFQGLQHQGKWAPSSFQGYHLQENLVSSPNQGHGANTSSHGSESSTPCAARHQEKKSVSIEELSDSSEEEEEENLRLLFAWLNNSVDSVKGNDKKQEYYWKDVASEFNSNRPTDVHMRIVKQLKTHWGTVKREIAKFCGVYANVRATYTSGHSDDMIMEKSHAWYKSQSSGKPFTLEYMWRELKDQPKWRTVVKKELGKNKRTKISESGAYTSSSTQDTEEESASKERRPEGQKKAKERLKGKGKGTLSSPLGNPPSQNIVLYNETIKIRAEALLKSAEAQVESAKAKWEETRMKKWLMYIQLEERDTSNLSPQKLK</sequence>
<dbReference type="PANTHER" id="PTHR45224">
    <property type="entry name" value="OS01G0527900 PROTEIN-RELATED"/>
    <property type="match status" value="1"/>
</dbReference>
<feature type="compositionally biased region" description="Polar residues" evidence="2">
    <location>
        <begin position="315"/>
        <end position="325"/>
    </location>
</feature>
<accession>A0A8T0WH73</accession>
<evidence type="ECO:0000313" key="3">
    <source>
        <dbReference type="EMBL" id="KAG2642499.1"/>
    </source>
</evidence>
<feature type="region of interest" description="Disordered" evidence="2">
    <location>
        <begin position="93"/>
        <end position="136"/>
    </location>
</feature>
<feature type="compositionally biased region" description="Basic and acidic residues" evidence="2">
    <location>
        <begin position="291"/>
        <end position="309"/>
    </location>
</feature>
<protein>
    <recommendedName>
        <fullName evidence="5">No apical meristem-associated C-terminal domain-containing protein</fullName>
    </recommendedName>
</protein>
<evidence type="ECO:0000256" key="1">
    <source>
        <dbReference type="SAM" id="Coils"/>
    </source>
</evidence>
<evidence type="ECO:0008006" key="5">
    <source>
        <dbReference type="Google" id="ProtNLM"/>
    </source>
</evidence>
<feature type="compositionally biased region" description="Polar residues" evidence="2">
    <location>
        <begin position="93"/>
        <end position="115"/>
    </location>
</feature>
<dbReference type="Proteomes" id="UP000823388">
    <property type="component" value="Chromosome 2K"/>
</dbReference>
<dbReference type="EMBL" id="CM029039">
    <property type="protein sequence ID" value="KAG2642499.1"/>
    <property type="molecule type" value="Genomic_DNA"/>
</dbReference>
<organism evidence="3 4">
    <name type="scientific">Panicum virgatum</name>
    <name type="common">Blackwell switchgrass</name>
    <dbReference type="NCBI Taxonomy" id="38727"/>
    <lineage>
        <taxon>Eukaryota</taxon>
        <taxon>Viridiplantae</taxon>
        <taxon>Streptophyta</taxon>
        <taxon>Embryophyta</taxon>
        <taxon>Tracheophyta</taxon>
        <taxon>Spermatophyta</taxon>
        <taxon>Magnoliopsida</taxon>
        <taxon>Liliopsida</taxon>
        <taxon>Poales</taxon>
        <taxon>Poaceae</taxon>
        <taxon>PACMAD clade</taxon>
        <taxon>Panicoideae</taxon>
        <taxon>Panicodae</taxon>
        <taxon>Paniceae</taxon>
        <taxon>Panicinae</taxon>
        <taxon>Panicum</taxon>
        <taxon>Panicum sect. Hiantes</taxon>
    </lineage>
</organism>
<keyword evidence="1" id="KW-0175">Coiled coil</keyword>
<reference evidence="3" key="1">
    <citation type="submission" date="2020-05" db="EMBL/GenBank/DDBJ databases">
        <title>WGS assembly of Panicum virgatum.</title>
        <authorList>
            <person name="Lovell J.T."/>
            <person name="Jenkins J."/>
            <person name="Shu S."/>
            <person name="Juenger T.E."/>
            <person name="Schmutz J."/>
        </authorList>
    </citation>
    <scope>NUCLEOTIDE SEQUENCE</scope>
    <source>
        <strain evidence="3">AP13</strain>
    </source>
</reference>
<evidence type="ECO:0000256" key="2">
    <source>
        <dbReference type="SAM" id="MobiDB-lite"/>
    </source>
</evidence>
<keyword evidence="4" id="KW-1185">Reference proteome</keyword>
<name>A0A8T0WH73_PANVG</name>
<feature type="non-terminal residue" evidence="3">
    <location>
        <position position="385"/>
    </location>
</feature>
<feature type="compositionally biased region" description="Polar residues" evidence="2">
    <location>
        <begin position="1"/>
        <end position="19"/>
    </location>
</feature>
<proteinExistence type="predicted"/>
<comment type="caution">
    <text evidence="3">The sequence shown here is derived from an EMBL/GenBank/DDBJ whole genome shotgun (WGS) entry which is preliminary data.</text>
</comment>
<gene>
    <name evidence="3" type="ORF">PVAP13_2KG195200</name>
</gene>
<feature type="region of interest" description="Disordered" evidence="2">
    <location>
        <begin position="272"/>
        <end position="325"/>
    </location>
</feature>
<dbReference type="AlphaFoldDB" id="A0A8T0WH73"/>
<feature type="region of interest" description="Disordered" evidence="2">
    <location>
        <begin position="1"/>
        <end position="50"/>
    </location>
</feature>
<feature type="coiled-coil region" evidence="1">
    <location>
        <begin position="336"/>
        <end position="363"/>
    </location>
</feature>